<dbReference type="AlphaFoldDB" id="A0A0V1L008"/>
<proteinExistence type="predicted"/>
<reference evidence="2 3" key="1">
    <citation type="submission" date="2015-05" db="EMBL/GenBank/DDBJ databases">
        <title>Evolution of Trichinella species and genotypes.</title>
        <authorList>
            <person name="Korhonen P.K."/>
            <person name="Edoardo P."/>
            <person name="Giuseppe L.R."/>
            <person name="Gasser R.B."/>
        </authorList>
    </citation>
    <scope>NUCLEOTIDE SEQUENCE [LARGE SCALE GENOMIC DNA]</scope>
    <source>
        <strain evidence="2">ISS10</strain>
    </source>
</reference>
<keyword evidence="3" id="KW-1185">Reference proteome</keyword>
<dbReference type="OrthoDB" id="5931884at2759"/>
<accession>A0A0V1L008</accession>
<organism evidence="2 3">
    <name type="scientific">Trichinella nativa</name>
    <dbReference type="NCBI Taxonomy" id="6335"/>
    <lineage>
        <taxon>Eukaryota</taxon>
        <taxon>Metazoa</taxon>
        <taxon>Ecdysozoa</taxon>
        <taxon>Nematoda</taxon>
        <taxon>Enoplea</taxon>
        <taxon>Dorylaimia</taxon>
        <taxon>Trichinellida</taxon>
        <taxon>Trichinellidae</taxon>
        <taxon>Trichinella</taxon>
    </lineage>
</organism>
<gene>
    <name evidence="2" type="ORF">T02_9119</name>
</gene>
<comment type="caution">
    <text evidence="2">The sequence shown here is derived from an EMBL/GenBank/DDBJ whole genome shotgun (WGS) entry which is preliminary data.</text>
</comment>
<evidence type="ECO:0000313" key="3">
    <source>
        <dbReference type="Proteomes" id="UP000054721"/>
    </source>
</evidence>
<protein>
    <submittedName>
        <fullName evidence="2">Uncharacterized protein</fullName>
    </submittedName>
</protein>
<feature type="region of interest" description="Disordered" evidence="1">
    <location>
        <begin position="88"/>
        <end position="113"/>
    </location>
</feature>
<evidence type="ECO:0000313" key="2">
    <source>
        <dbReference type="EMBL" id="KRZ52859.1"/>
    </source>
</evidence>
<dbReference type="EMBL" id="JYDW01000181">
    <property type="protein sequence ID" value="KRZ52859.1"/>
    <property type="molecule type" value="Genomic_DNA"/>
</dbReference>
<dbReference type="Proteomes" id="UP000054721">
    <property type="component" value="Unassembled WGS sequence"/>
</dbReference>
<name>A0A0V1L008_9BILA</name>
<sequence>MQDQLPLFLWQKNELFRTEQHRLSRCDLARGWWPKVAGRTRTIPAPRRPDRYLGIWQPLLGSERPRTLTLTDGNGCLRHCAGCQQSTLKKPPDGRSRQMAIARSKKAEGVAAY</sequence>
<evidence type="ECO:0000256" key="1">
    <source>
        <dbReference type="SAM" id="MobiDB-lite"/>
    </source>
</evidence>